<feature type="transmembrane region" description="Helical" evidence="7">
    <location>
        <begin position="732"/>
        <end position="751"/>
    </location>
</feature>
<proteinExistence type="predicted"/>
<evidence type="ECO:0000259" key="8">
    <source>
        <dbReference type="Pfam" id="PF02687"/>
    </source>
</evidence>
<protein>
    <submittedName>
        <fullName evidence="10">FtsX-like permease family protein</fullName>
    </submittedName>
</protein>
<evidence type="ECO:0000313" key="10">
    <source>
        <dbReference type="EMBL" id="MPR37312.1"/>
    </source>
</evidence>
<dbReference type="InterPro" id="IPR025857">
    <property type="entry name" value="MacB_PCD"/>
</dbReference>
<keyword evidence="5 7" id="KW-0472">Membrane</keyword>
<feature type="transmembrane region" description="Helical" evidence="7">
    <location>
        <begin position="489"/>
        <end position="513"/>
    </location>
</feature>
<gene>
    <name evidence="10" type="ORF">GBK04_29285</name>
</gene>
<dbReference type="PANTHER" id="PTHR30572">
    <property type="entry name" value="MEMBRANE COMPONENT OF TRANSPORTER-RELATED"/>
    <property type="match status" value="1"/>
</dbReference>
<evidence type="ECO:0000256" key="2">
    <source>
        <dbReference type="ARBA" id="ARBA00022475"/>
    </source>
</evidence>
<evidence type="ECO:0000256" key="4">
    <source>
        <dbReference type="ARBA" id="ARBA00022989"/>
    </source>
</evidence>
<dbReference type="Pfam" id="PF02687">
    <property type="entry name" value="FtsX"/>
    <property type="match status" value="2"/>
</dbReference>
<feature type="transmembrane region" description="Helical" evidence="7">
    <location>
        <begin position="816"/>
        <end position="836"/>
    </location>
</feature>
<evidence type="ECO:0000256" key="1">
    <source>
        <dbReference type="ARBA" id="ARBA00004651"/>
    </source>
</evidence>
<dbReference type="PANTHER" id="PTHR30572:SF18">
    <property type="entry name" value="ABC-TYPE MACROLIDE FAMILY EXPORT SYSTEM PERMEASE COMPONENT 2"/>
    <property type="match status" value="1"/>
</dbReference>
<keyword evidence="4 7" id="KW-1133">Transmembrane helix</keyword>
<reference evidence="10 11" key="1">
    <citation type="submission" date="2019-10" db="EMBL/GenBank/DDBJ databases">
        <title>Draft Genome Sequence of Cytophagaceae sp. SJW1-29.</title>
        <authorList>
            <person name="Choi A."/>
        </authorList>
    </citation>
    <scope>NUCLEOTIDE SEQUENCE [LARGE SCALE GENOMIC DNA]</scope>
    <source>
        <strain evidence="10 11">SJW1-29</strain>
    </source>
</reference>
<dbReference type="EMBL" id="WHLY01000004">
    <property type="protein sequence ID" value="MPR37312.1"/>
    <property type="molecule type" value="Genomic_DNA"/>
</dbReference>
<evidence type="ECO:0000256" key="7">
    <source>
        <dbReference type="SAM" id="Phobius"/>
    </source>
</evidence>
<evidence type="ECO:0000256" key="6">
    <source>
        <dbReference type="SAM" id="MobiDB-lite"/>
    </source>
</evidence>
<feature type="transmembrane region" description="Helical" evidence="7">
    <location>
        <begin position="344"/>
        <end position="363"/>
    </location>
</feature>
<dbReference type="GO" id="GO:0022857">
    <property type="term" value="F:transmembrane transporter activity"/>
    <property type="evidence" value="ECO:0007669"/>
    <property type="project" value="TreeGrafter"/>
</dbReference>
<name>A0A7C9FTT3_9BACT</name>
<feature type="domain" description="ABC3 transporter permease C-terminal" evidence="8">
    <location>
        <begin position="349"/>
        <end position="465"/>
    </location>
</feature>
<feature type="transmembrane region" description="Helical" evidence="7">
    <location>
        <begin position="432"/>
        <end position="456"/>
    </location>
</feature>
<evidence type="ECO:0000256" key="3">
    <source>
        <dbReference type="ARBA" id="ARBA00022692"/>
    </source>
</evidence>
<dbReference type="GO" id="GO:0005886">
    <property type="term" value="C:plasma membrane"/>
    <property type="evidence" value="ECO:0007669"/>
    <property type="project" value="UniProtKB-SubCell"/>
</dbReference>
<comment type="subcellular location">
    <subcellularLocation>
        <location evidence="1">Cell membrane</location>
        <topology evidence="1">Multi-pass membrane protein</topology>
    </subcellularLocation>
</comment>
<dbReference type="InterPro" id="IPR003838">
    <property type="entry name" value="ABC3_permease_C"/>
</dbReference>
<dbReference type="Pfam" id="PF12704">
    <property type="entry name" value="MacB_PCD"/>
    <property type="match status" value="1"/>
</dbReference>
<feature type="domain" description="ABC3 transporter permease C-terminal" evidence="8">
    <location>
        <begin position="736"/>
        <end position="846"/>
    </location>
</feature>
<dbReference type="Proteomes" id="UP000479293">
    <property type="component" value="Unassembled WGS sequence"/>
</dbReference>
<keyword evidence="3 7" id="KW-0812">Transmembrane</keyword>
<evidence type="ECO:0000259" key="9">
    <source>
        <dbReference type="Pfam" id="PF12704"/>
    </source>
</evidence>
<feature type="transmembrane region" description="Helical" evidence="7">
    <location>
        <begin position="787"/>
        <end position="804"/>
    </location>
</feature>
<evidence type="ECO:0000313" key="11">
    <source>
        <dbReference type="Proteomes" id="UP000479293"/>
    </source>
</evidence>
<feature type="transmembrane region" description="Helical" evidence="7">
    <location>
        <begin position="400"/>
        <end position="420"/>
    </location>
</feature>
<accession>A0A7C9FTT3</accession>
<sequence>MGGWVGRGHRAADGEFSERESSNDESGEVAEERVGFFQTTFNDYFSYPNSTRVMLFNYFKIAWRHLYQNRLLNFIGIGGLATGLAVTLLIVLYIAHEYSYDRFHRNADRIVKVELKHTDTTTTYSIPWMSYRFGEAVKNASPEVESFARFSSGGTRSMTVQSDEGHQFYETNFAFADTGFVRMFDFPFVAGDPATALSRPATLLLTERMARKYFGSANPLGRTIEYTSRDNTKFLFEVTGVLRDPPPNSTIQFGFLAQLDAVRAIDREEYGEGFDKIKDEVGAGGRYDTYLLLRAGASAKKVAAHIPALLTTPKEGLDPNDNYYLYPLADMHLEVGLAYSKNRMALFGVLAVFVLVLALINFVNLATARSVNRAKEVSVRKVVGATRKSLIAQFYTDSSLQVVLAFCLAGLLFVLFQPFFYDILQLSFDPAFLCNAFFLMPTLLLFLICILLSGGYPALLLSGFSPIFGLKGKANPSQGTAQLRAGLTVFQFVVSVTLIIGAIVVKLQLNLFLNKDVGISRSRVVTVPLNREEGMDKHYAAIRREISQLPGVEKVTASSLVMYDHYMNSWNIKRLDQPKEVSVNTFAVDEEFIPTLQIKWLVPPRPTKGLSTSGQIVINERAARELGLNARNYQQTLDLGDGTRKEVVGIMKDFNYMSLERDIKPMAMYIGSDTTFRDYLYVKLTRNAPIEKTMAGMGHVYDRYKTEHPFEYAFLEEVYQRLYEIQGNTSRMIVALTGLAIFIACLGLFGLATFTAEQRTKEIGVRKVLGASVASIVTLLSKDFLKLVLIAIVIASPIAWWITGKWLEEFAYRVDVAWWVFILAGTLALGIALLTVSFQSVRAALTNPARSLRSE</sequence>
<feature type="domain" description="MacB-like periplasmic core" evidence="9">
    <location>
        <begin position="77"/>
        <end position="308"/>
    </location>
</feature>
<organism evidence="10 11">
    <name type="scientific">Salmonirosea aquatica</name>
    <dbReference type="NCBI Taxonomy" id="2654236"/>
    <lineage>
        <taxon>Bacteria</taxon>
        <taxon>Pseudomonadati</taxon>
        <taxon>Bacteroidota</taxon>
        <taxon>Cytophagia</taxon>
        <taxon>Cytophagales</taxon>
        <taxon>Spirosomataceae</taxon>
        <taxon>Salmonirosea</taxon>
    </lineage>
</organism>
<feature type="region of interest" description="Disordered" evidence="6">
    <location>
        <begin position="1"/>
        <end position="29"/>
    </location>
</feature>
<keyword evidence="2" id="KW-1003">Cell membrane</keyword>
<dbReference type="AlphaFoldDB" id="A0A7C9FTT3"/>
<evidence type="ECO:0000256" key="5">
    <source>
        <dbReference type="ARBA" id="ARBA00023136"/>
    </source>
</evidence>
<dbReference type="InterPro" id="IPR050250">
    <property type="entry name" value="Macrolide_Exporter_MacB"/>
</dbReference>
<keyword evidence="11" id="KW-1185">Reference proteome</keyword>
<feature type="compositionally biased region" description="Basic and acidic residues" evidence="6">
    <location>
        <begin position="10"/>
        <end position="22"/>
    </location>
</feature>
<comment type="caution">
    <text evidence="10">The sequence shown here is derived from an EMBL/GenBank/DDBJ whole genome shotgun (WGS) entry which is preliminary data.</text>
</comment>
<feature type="transmembrane region" description="Helical" evidence="7">
    <location>
        <begin position="71"/>
        <end position="95"/>
    </location>
</feature>